<dbReference type="OrthoDB" id="5336565at2759"/>
<sequence>MYSLQNYGREQPQYDGQAYTASSTYHDGTLKMYAYHPTAPETDEGPPGYHMTQVDTWAMTGNRNGFVRGATAFRIATDLAMQYRHNFIQAANSRASQQVTTAPQGDLVAAQLDLGEEVSADEFVDCPDYSPLHTPDEPAPVVTDIDDYRQGSAPPELGDTTTSFASSFTSDFTADRS</sequence>
<evidence type="ECO:0000313" key="2">
    <source>
        <dbReference type="EMBL" id="KND89332.1"/>
    </source>
</evidence>
<dbReference type="STRING" id="1163406.A0A0L0N5H3"/>
<evidence type="ECO:0000256" key="1">
    <source>
        <dbReference type="SAM" id="MobiDB-lite"/>
    </source>
</evidence>
<dbReference type="EMBL" id="LFRF01000019">
    <property type="protein sequence ID" value="KND89332.1"/>
    <property type="molecule type" value="Genomic_DNA"/>
</dbReference>
<keyword evidence="3" id="KW-1185">Reference proteome</keyword>
<gene>
    <name evidence="2" type="ORF">TOPH_06083</name>
</gene>
<comment type="caution">
    <text evidence="2">The sequence shown here is derived from an EMBL/GenBank/DDBJ whole genome shotgun (WGS) entry which is preliminary data.</text>
</comment>
<name>A0A0L0N5H3_TOLOC</name>
<organism evidence="2 3">
    <name type="scientific">Tolypocladium ophioglossoides (strain CBS 100239)</name>
    <name type="common">Snaketongue truffleclub</name>
    <name type="synonym">Elaphocordyceps ophioglossoides</name>
    <dbReference type="NCBI Taxonomy" id="1163406"/>
    <lineage>
        <taxon>Eukaryota</taxon>
        <taxon>Fungi</taxon>
        <taxon>Dikarya</taxon>
        <taxon>Ascomycota</taxon>
        <taxon>Pezizomycotina</taxon>
        <taxon>Sordariomycetes</taxon>
        <taxon>Hypocreomycetidae</taxon>
        <taxon>Hypocreales</taxon>
        <taxon>Ophiocordycipitaceae</taxon>
        <taxon>Tolypocladium</taxon>
    </lineage>
</organism>
<evidence type="ECO:0000313" key="3">
    <source>
        <dbReference type="Proteomes" id="UP000036947"/>
    </source>
</evidence>
<protein>
    <submittedName>
        <fullName evidence="2">Uncharacterized protein</fullName>
    </submittedName>
</protein>
<feature type="compositionally biased region" description="Low complexity" evidence="1">
    <location>
        <begin position="159"/>
        <end position="177"/>
    </location>
</feature>
<accession>A0A0L0N5H3</accession>
<proteinExistence type="predicted"/>
<dbReference type="Proteomes" id="UP000036947">
    <property type="component" value="Unassembled WGS sequence"/>
</dbReference>
<reference evidence="2 3" key="1">
    <citation type="journal article" date="2015" name="BMC Genomics">
        <title>The genome of the truffle-parasite Tolypocladium ophioglossoides and the evolution of antifungal peptaibiotics.</title>
        <authorList>
            <person name="Quandt C.A."/>
            <person name="Bushley K.E."/>
            <person name="Spatafora J.W."/>
        </authorList>
    </citation>
    <scope>NUCLEOTIDE SEQUENCE [LARGE SCALE GENOMIC DNA]</scope>
    <source>
        <strain evidence="2 3">CBS 100239</strain>
    </source>
</reference>
<feature type="region of interest" description="Disordered" evidence="1">
    <location>
        <begin position="131"/>
        <end position="177"/>
    </location>
</feature>
<dbReference type="AlphaFoldDB" id="A0A0L0N5H3"/>